<dbReference type="SUPFAM" id="SSF56024">
    <property type="entry name" value="Phospholipase D/nuclease"/>
    <property type="match status" value="1"/>
</dbReference>
<organism evidence="3 4">
    <name type="scientific">Alishewanella tabrizica</name>
    <dbReference type="NCBI Taxonomy" id="671278"/>
    <lineage>
        <taxon>Bacteria</taxon>
        <taxon>Pseudomonadati</taxon>
        <taxon>Pseudomonadota</taxon>
        <taxon>Gammaproteobacteria</taxon>
        <taxon>Alteromonadales</taxon>
        <taxon>Alteromonadaceae</taxon>
        <taxon>Alishewanella</taxon>
    </lineage>
</organism>
<feature type="compositionally biased region" description="Acidic residues" evidence="1">
    <location>
        <begin position="193"/>
        <end position="203"/>
    </location>
</feature>
<evidence type="ECO:0000313" key="4">
    <source>
        <dbReference type="Proteomes" id="UP000634667"/>
    </source>
</evidence>
<dbReference type="NCBIfam" id="NF041068">
    <property type="entry name" value="DpdK"/>
    <property type="match status" value="1"/>
</dbReference>
<dbReference type="Proteomes" id="UP000634667">
    <property type="component" value="Unassembled WGS sequence"/>
</dbReference>
<sequence length="203" mass="23388">MIELTSRDILTKSLLGKRELREILSSIFAGVIIVPQNLWLVTAWLTDFDVLDNRSGNWSYLNPEWGARQVSFLDLLETAVKSGCHLNMVVKEDIINDAALYRLRTNLGKEVGFRICESQEVHIKGFLTESCFLKGSMNFTYSGANKNEEMLSLTGDEHQLSSARIEFKEFYQFKPREIEPNNPINNHKHVSNIEDDEDEHDFF</sequence>
<feature type="domain" description="Phospholipase D-like" evidence="2">
    <location>
        <begin position="71"/>
        <end position="169"/>
    </location>
</feature>
<accession>A0ABQ2WX89</accession>
<dbReference type="InterPro" id="IPR025202">
    <property type="entry name" value="PLD-like_dom"/>
</dbReference>
<feature type="region of interest" description="Disordered" evidence="1">
    <location>
        <begin position="181"/>
        <end position="203"/>
    </location>
</feature>
<keyword evidence="4" id="KW-1185">Reference proteome</keyword>
<comment type="caution">
    <text evidence="3">The sequence shown here is derived from an EMBL/GenBank/DDBJ whole genome shotgun (WGS) entry which is preliminary data.</text>
</comment>
<evidence type="ECO:0000259" key="2">
    <source>
        <dbReference type="Pfam" id="PF13091"/>
    </source>
</evidence>
<dbReference type="Gene3D" id="3.30.870.10">
    <property type="entry name" value="Endonuclease Chain A"/>
    <property type="match status" value="1"/>
</dbReference>
<proteinExistence type="predicted"/>
<dbReference type="Pfam" id="PF13091">
    <property type="entry name" value="PLDc_2"/>
    <property type="match status" value="1"/>
</dbReference>
<dbReference type="EMBL" id="BMYR01000016">
    <property type="protein sequence ID" value="GGW72404.1"/>
    <property type="molecule type" value="Genomic_DNA"/>
</dbReference>
<evidence type="ECO:0000313" key="3">
    <source>
        <dbReference type="EMBL" id="GGW72404.1"/>
    </source>
</evidence>
<evidence type="ECO:0000256" key="1">
    <source>
        <dbReference type="SAM" id="MobiDB-lite"/>
    </source>
</evidence>
<name>A0ABQ2WX89_9ALTE</name>
<gene>
    <name evidence="3" type="ORF">GCM10008111_30650</name>
</gene>
<reference evidence="4" key="1">
    <citation type="journal article" date="2019" name="Int. J. Syst. Evol. Microbiol.">
        <title>The Global Catalogue of Microorganisms (GCM) 10K type strain sequencing project: providing services to taxonomists for standard genome sequencing and annotation.</title>
        <authorList>
            <consortium name="The Broad Institute Genomics Platform"/>
            <consortium name="The Broad Institute Genome Sequencing Center for Infectious Disease"/>
            <person name="Wu L."/>
            <person name="Ma J."/>
        </authorList>
    </citation>
    <scope>NUCLEOTIDE SEQUENCE [LARGE SCALE GENOMIC DNA]</scope>
    <source>
        <strain evidence="4">KCTC 23723</strain>
    </source>
</reference>
<protein>
    <recommendedName>
        <fullName evidence="2">Phospholipase D-like domain-containing protein</fullName>
    </recommendedName>
</protein>